<dbReference type="Proteomes" id="UP000183760">
    <property type="component" value="Unassembled WGS sequence"/>
</dbReference>
<reference evidence="2 3" key="1">
    <citation type="submission" date="2016-10" db="EMBL/GenBank/DDBJ databases">
        <authorList>
            <person name="Varghese N."/>
            <person name="Submissions S."/>
        </authorList>
    </citation>
    <scope>NUCLEOTIDE SEQUENCE [LARGE SCALE GENOMIC DNA]</scope>
    <source>
        <strain evidence="2 3">DSM 16525</strain>
    </source>
</reference>
<comment type="caution">
    <text evidence="2">The sequence shown here is derived from an EMBL/GenBank/DDBJ whole genome shotgun (WGS) entry which is preliminary data.</text>
</comment>
<protein>
    <submittedName>
        <fullName evidence="2">Uncharacterized protein</fullName>
    </submittedName>
</protein>
<proteinExistence type="predicted"/>
<sequence>IDCGFRNPSLLLGLAIWFSKTESLVSTATSCYPAPAFDFLPASAGRPFYFIFAPAVNHPVSAFLLCCSPKSPAPPSGFRCFLSEGRGFYLFAASRVNRCFVDRPAAPARLPLGFLRRGRGFYHRRVSCQLASLTAVFRRCSCSHHEGLRASARLRCGGAACTTDPGNTSTFRDRARRISPPHPVPRRISPGDRSGQPAGRAPAPTLNHRAPSLNPRPRQLSVTAARWESEQGNGPRVPLPPAGKDTRSSCSTDLHGALRRYRTRWSWVPVTPSPLTVSVSSPNCVAWK</sequence>
<evidence type="ECO:0000256" key="1">
    <source>
        <dbReference type="SAM" id="MobiDB-lite"/>
    </source>
</evidence>
<keyword evidence="3" id="KW-1185">Reference proteome</keyword>
<evidence type="ECO:0000313" key="2">
    <source>
        <dbReference type="EMBL" id="SEU41462.1"/>
    </source>
</evidence>
<feature type="region of interest" description="Disordered" evidence="1">
    <location>
        <begin position="166"/>
        <end position="251"/>
    </location>
</feature>
<gene>
    <name evidence="2" type="ORF">SAMN05443572_1171</name>
</gene>
<dbReference type="EMBL" id="FOIB01000017">
    <property type="protein sequence ID" value="SEU41462.1"/>
    <property type="molecule type" value="Genomic_DNA"/>
</dbReference>
<accession>A0ABY1CXG7</accession>
<evidence type="ECO:0000313" key="3">
    <source>
        <dbReference type="Proteomes" id="UP000183760"/>
    </source>
</evidence>
<organism evidence="2 3">
    <name type="scientific">Myxococcus fulvus</name>
    <dbReference type="NCBI Taxonomy" id="33"/>
    <lineage>
        <taxon>Bacteria</taxon>
        <taxon>Pseudomonadati</taxon>
        <taxon>Myxococcota</taxon>
        <taxon>Myxococcia</taxon>
        <taxon>Myxococcales</taxon>
        <taxon>Cystobacterineae</taxon>
        <taxon>Myxococcaceae</taxon>
        <taxon>Myxococcus</taxon>
    </lineage>
</organism>
<name>A0ABY1CXG7_MYXFU</name>
<feature type="non-terminal residue" evidence="2">
    <location>
        <position position="1"/>
    </location>
</feature>